<keyword evidence="5" id="KW-0735">Signal-anchor</keyword>
<dbReference type="RefSeq" id="XP_001306364.1">
    <property type="nucleotide sequence ID" value="XM_001306363.1"/>
</dbReference>
<dbReference type="GO" id="GO:0000139">
    <property type="term" value="C:Golgi membrane"/>
    <property type="evidence" value="ECO:0007669"/>
    <property type="project" value="UniProtKB-SubCell"/>
</dbReference>
<evidence type="ECO:0000313" key="9">
    <source>
        <dbReference type="EMBL" id="EAX93434.1"/>
    </source>
</evidence>
<dbReference type="VEuPathDB" id="TrichDB:TVAG_137190"/>
<keyword evidence="8" id="KW-0472">Membrane</keyword>
<keyword evidence="7" id="KW-0333">Golgi apparatus</keyword>
<reference evidence="9" key="2">
    <citation type="journal article" date="2007" name="Science">
        <title>Draft genome sequence of the sexually transmitted pathogen Trichomonas vaginalis.</title>
        <authorList>
            <person name="Carlton J.M."/>
            <person name="Hirt R.P."/>
            <person name="Silva J.C."/>
            <person name="Delcher A.L."/>
            <person name="Schatz M."/>
            <person name="Zhao Q."/>
            <person name="Wortman J.R."/>
            <person name="Bidwell S.L."/>
            <person name="Alsmark U.C.M."/>
            <person name="Besteiro S."/>
            <person name="Sicheritz-Ponten T."/>
            <person name="Noel C.J."/>
            <person name="Dacks J.B."/>
            <person name="Foster P.G."/>
            <person name="Simillion C."/>
            <person name="Van de Peer Y."/>
            <person name="Miranda-Saavedra D."/>
            <person name="Barton G.J."/>
            <person name="Westrop G.D."/>
            <person name="Mueller S."/>
            <person name="Dessi D."/>
            <person name="Fiori P.L."/>
            <person name="Ren Q."/>
            <person name="Paulsen I."/>
            <person name="Zhang H."/>
            <person name="Bastida-Corcuera F.D."/>
            <person name="Simoes-Barbosa A."/>
            <person name="Brown M.T."/>
            <person name="Hayes R.D."/>
            <person name="Mukherjee M."/>
            <person name="Okumura C.Y."/>
            <person name="Schneider R."/>
            <person name="Smith A.J."/>
            <person name="Vanacova S."/>
            <person name="Villalvazo M."/>
            <person name="Haas B.J."/>
            <person name="Pertea M."/>
            <person name="Feldblyum T.V."/>
            <person name="Utterback T.R."/>
            <person name="Shu C.L."/>
            <person name="Osoegawa K."/>
            <person name="de Jong P.J."/>
            <person name="Hrdy I."/>
            <person name="Horvathova L."/>
            <person name="Zubacova Z."/>
            <person name="Dolezal P."/>
            <person name="Malik S.B."/>
            <person name="Logsdon J.M. Jr."/>
            <person name="Henze K."/>
            <person name="Gupta A."/>
            <person name="Wang C.C."/>
            <person name="Dunne R.L."/>
            <person name="Upcroft J.A."/>
            <person name="Upcroft P."/>
            <person name="White O."/>
            <person name="Salzberg S.L."/>
            <person name="Tang P."/>
            <person name="Chiu C.-H."/>
            <person name="Lee Y.-S."/>
            <person name="Embley T.M."/>
            <person name="Coombs G.H."/>
            <person name="Mottram J.C."/>
            <person name="Tachezy J."/>
            <person name="Fraser-Liggett C.M."/>
            <person name="Johnson P.J."/>
        </authorList>
    </citation>
    <scope>NUCLEOTIDE SEQUENCE [LARGE SCALE GENOMIC DNA]</scope>
    <source>
        <strain evidence="9">G3</strain>
    </source>
</reference>
<accession>A2FNS1</accession>
<keyword evidence="3" id="KW-0812">Transmembrane</keyword>
<keyword evidence="10" id="KW-1185">Reference proteome</keyword>
<dbReference type="GO" id="GO:0004559">
    <property type="term" value="F:alpha-mannosidase activity"/>
    <property type="evidence" value="ECO:0000318"/>
    <property type="project" value="GO_Central"/>
</dbReference>
<dbReference type="SMR" id="A2FNS1"/>
<dbReference type="eggNOG" id="ENOG502QPJV">
    <property type="taxonomic scope" value="Eukaryota"/>
</dbReference>
<evidence type="ECO:0000256" key="3">
    <source>
        <dbReference type="ARBA" id="ARBA00022692"/>
    </source>
</evidence>
<organism evidence="9 10">
    <name type="scientific">Trichomonas vaginalis (strain ATCC PRA-98 / G3)</name>
    <dbReference type="NCBI Taxonomy" id="412133"/>
    <lineage>
        <taxon>Eukaryota</taxon>
        <taxon>Metamonada</taxon>
        <taxon>Parabasalia</taxon>
        <taxon>Trichomonadida</taxon>
        <taxon>Trichomonadidae</taxon>
        <taxon>Trichomonas</taxon>
    </lineage>
</organism>
<dbReference type="STRING" id="5722.A2FNS1"/>
<dbReference type="Gene3D" id="3.20.20.80">
    <property type="entry name" value="Glycosidases"/>
    <property type="match status" value="1"/>
</dbReference>
<proteinExistence type="inferred from homology"/>
<evidence type="ECO:0000256" key="5">
    <source>
        <dbReference type="ARBA" id="ARBA00022968"/>
    </source>
</evidence>
<reference evidence="9" key="1">
    <citation type="submission" date="2006-10" db="EMBL/GenBank/DDBJ databases">
        <authorList>
            <person name="Amadeo P."/>
            <person name="Zhao Q."/>
            <person name="Wortman J."/>
            <person name="Fraser-Liggett C."/>
            <person name="Carlton J."/>
        </authorList>
    </citation>
    <scope>NUCLEOTIDE SEQUENCE</scope>
    <source>
        <strain evidence="9">G3</strain>
    </source>
</reference>
<dbReference type="OMA" id="FHMSSSD"/>
<evidence type="ECO:0000256" key="2">
    <source>
        <dbReference type="ARBA" id="ARBA00009559"/>
    </source>
</evidence>
<evidence type="ECO:0000256" key="6">
    <source>
        <dbReference type="ARBA" id="ARBA00022989"/>
    </source>
</evidence>
<protein>
    <submittedName>
        <fullName evidence="9">Uncharacterized protein</fullName>
    </submittedName>
</protein>
<evidence type="ECO:0000313" key="10">
    <source>
        <dbReference type="Proteomes" id="UP000001542"/>
    </source>
</evidence>
<dbReference type="PANTHER" id="PTHR13572:SF4">
    <property type="entry name" value="RE57134P"/>
    <property type="match status" value="1"/>
</dbReference>
<dbReference type="CDD" id="cd11574">
    <property type="entry name" value="GH99"/>
    <property type="match status" value="1"/>
</dbReference>
<evidence type="ECO:0000256" key="1">
    <source>
        <dbReference type="ARBA" id="ARBA00004323"/>
    </source>
</evidence>
<dbReference type="OrthoDB" id="406152at2759"/>
<evidence type="ECO:0000256" key="8">
    <source>
        <dbReference type="ARBA" id="ARBA00023136"/>
    </source>
</evidence>
<sequence>MLNKMVWTLYVGNYEDNRTDQPYSGWIAKSPRKASENDPPFKLPIRTFPKLGIYSSSDESVIDSHMLLMRNSLIDSVIFIWDGHHNNSQKEEKTLDLLFKYAGIYGMRVGIQLRTTSETTNQTIYDSIKYYIDKYGQSQTMLKIFSRPVVILYEPYKISNIYKLISNLRNSAYDCYFVSTIENIYQVGIQNEEGFNSVFTYSVNGAYSTGKPENWKSLSKACRERGITLMLAVGPGYDDQLSNDWHHSYNIHRKNGSHYQEMWKKATEIDPDVIIINSFNNFLEGTNIEPAVPRKDYEFNQKYWVDAYDPGYYVRRTLEYAAAYKYE</sequence>
<evidence type="ECO:0000256" key="7">
    <source>
        <dbReference type="ARBA" id="ARBA00023034"/>
    </source>
</evidence>
<evidence type="ECO:0000256" key="4">
    <source>
        <dbReference type="ARBA" id="ARBA00022801"/>
    </source>
</evidence>
<name>A2FNS1_TRIV3</name>
<dbReference type="KEGG" id="tva:4751152"/>
<keyword evidence="6" id="KW-1133">Transmembrane helix</keyword>
<comment type="similarity">
    <text evidence="2">Belongs to the glycosyl hydrolase 99 family.</text>
</comment>
<gene>
    <name evidence="9" type="ORF">TVAG_137190</name>
</gene>
<dbReference type="InParanoid" id="A2FNS1"/>
<dbReference type="InterPro" id="IPR026071">
    <property type="entry name" value="Glyco_Hydrolase_99"/>
</dbReference>
<dbReference type="Pfam" id="PF16317">
    <property type="entry name" value="Glyco_hydro_99"/>
    <property type="match status" value="1"/>
</dbReference>
<dbReference type="AlphaFoldDB" id="A2FNS1"/>
<dbReference type="VEuPathDB" id="TrichDB:TVAGG3_0558660"/>
<dbReference type="PANTHER" id="PTHR13572">
    <property type="entry name" value="ENDO-ALPHA-1,2-MANNOSIDASE"/>
    <property type="match status" value="1"/>
</dbReference>
<keyword evidence="4" id="KW-0378">Hydrolase</keyword>
<dbReference type="EMBL" id="DS113912">
    <property type="protein sequence ID" value="EAX93434.1"/>
    <property type="molecule type" value="Genomic_DNA"/>
</dbReference>
<dbReference type="Proteomes" id="UP000001542">
    <property type="component" value="Unassembled WGS sequence"/>
</dbReference>
<comment type="subcellular location">
    <subcellularLocation>
        <location evidence="1">Golgi apparatus membrane</location>
        <topology evidence="1">Single-pass type II membrane protein</topology>
    </subcellularLocation>
</comment>